<dbReference type="Proteomes" id="UP000053647">
    <property type="component" value="Unassembled WGS sequence"/>
</dbReference>
<protein>
    <submittedName>
        <fullName evidence="2">Uncharacterized protein</fullName>
    </submittedName>
</protein>
<gene>
    <name evidence="2" type="ORF">PAXINDRAFT_20959</name>
</gene>
<reference evidence="3" key="2">
    <citation type="submission" date="2015-01" db="EMBL/GenBank/DDBJ databases">
        <title>Evolutionary Origins and Diversification of the Mycorrhizal Mutualists.</title>
        <authorList>
            <consortium name="DOE Joint Genome Institute"/>
            <consortium name="Mycorrhizal Genomics Consortium"/>
            <person name="Kohler A."/>
            <person name="Kuo A."/>
            <person name="Nagy L.G."/>
            <person name="Floudas D."/>
            <person name="Copeland A."/>
            <person name="Barry K.W."/>
            <person name="Cichocki N."/>
            <person name="Veneault-Fourrey C."/>
            <person name="LaButti K."/>
            <person name="Lindquist E.A."/>
            <person name="Lipzen A."/>
            <person name="Lundell T."/>
            <person name="Morin E."/>
            <person name="Murat C."/>
            <person name="Riley R."/>
            <person name="Ohm R."/>
            <person name="Sun H."/>
            <person name="Tunlid A."/>
            <person name="Henrissat B."/>
            <person name="Grigoriev I.V."/>
            <person name="Hibbett D.S."/>
            <person name="Martin F."/>
        </authorList>
    </citation>
    <scope>NUCLEOTIDE SEQUENCE [LARGE SCALE GENOMIC DNA]</scope>
    <source>
        <strain evidence="3">ATCC 200175</strain>
    </source>
</reference>
<dbReference type="HOGENOM" id="CLU_731782_0_0_1"/>
<evidence type="ECO:0000256" key="1">
    <source>
        <dbReference type="SAM" id="MobiDB-lite"/>
    </source>
</evidence>
<organism evidence="2 3">
    <name type="scientific">Paxillus involutus ATCC 200175</name>
    <dbReference type="NCBI Taxonomy" id="664439"/>
    <lineage>
        <taxon>Eukaryota</taxon>
        <taxon>Fungi</taxon>
        <taxon>Dikarya</taxon>
        <taxon>Basidiomycota</taxon>
        <taxon>Agaricomycotina</taxon>
        <taxon>Agaricomycetes</taxon>
        <taxon>Agaricomycetidae</taxon>
        <taxon>Boletales</taxon>
        <taxon>Paxilineae</taxon>
        <taxon>Paxillaceae</taxon>
        <taxon>Paxillus</taxon>
    </lineage>
</organism>
<dbReference type="EMBL" id="KN820701">
    <property type="protein sequence ID" value="KIJ05812.1"/>
    <property type="molecule type" value="Genomic_DNA"/>
</dbReference>
<name>A0A0C9TC81_PAXIN</name>
<feature type="compositionally biased region" description="Basic and acidic residues" evidence="1">
    <location>
        <begin position="197"/>
        <end position="211"/>
    </location>
</feature>
<feature type="region of interest" description="Disordered" evidence="1">
    <location>
        <begin position="186"/>
        <end position="211"/>
    </location>
</feature>
<feature type="region of interest" description="Disordered" evidence="1">
    <location>
        <begin position="1"/>
        <end position="64"/>
    </location>
</feature>
<feature type="region of interest" description="Disordered" evidence="1">
    <location>
        <begin position="101"/>
        <end position="142"/>
    </location>
</feature>
<sequence>MSPALHGARTSFPTLTEPPPTLVSIPHGRASGSHIRTGSNEWPGSKLKHSADGDTAEVTPKTHTTKVEPVVGVEAEPVGGTPHGDSAAQESELQMTTPAQVDAPPNILKQPTDPGATSSAAADTKHPPQTTTQPETTPVDSVNVDASSVPLQTGVDDGACSGPSGDPLLDAGTSCCAPPPFTDIPGVGEVTVAGEGPQHEDHVTQDEQPTKLTEEQRAAEDKRQAFLMKQLIELQGERDHLQEDLDTKKNLTNKTTTGIKSNLEEAEKRLGAVEARISKTIFSEPLTNFSIPDININGKSSEEIESILARAMLDMLSTRDDAGPMTVQVLIKGKPDNKKPKEAREAVLAFVTRNQFSSQFKPAEFPTQNSINTINITF</sequence>
<proteinExistence type="predicted"/>
<keyword evidence="3" id="KW-1185">Reference proteome</keyword>
<evidence type="ECO:0000313" key="2">
    <source>
        <dbReference type="EMBL" id="KIJ05812.1"/>
    </source>
</evidence>
<dbReference type="OrthoDB" id="2692992at2759"/>
<accession>A0A0C9TC81</accession>
<dbReference type="AlphaFoldDB" id="A0A0C9TC81"/>
<reference evidence="2 3" key="1">
    <citation type="submission" date="2014-06" db="EMBL/GenBank/DDBJ databases">
        <authorList>
            <consortium name="DOE Joint Genome Institute"/>
            <person name="Kuo A."/>
            <person name="Kohler A."/>
            <person name="Nagy L.G."/>
            <person name="Floudas D."/>
            <person name="Copeland A."/>
            <person name="Barry K.W."/>
            <person name="Cichocki N."/>
            <person name="Veneault-Fourrey C."/>
            <person name="LaButti K."/>
            <person name="Lindquist E.A."/>
            <person name="Lipzen A."/>
            <person name="Lundell T."/>
            <person name="Morin E."/>
            <person name="Murat C."/>
            <person name="Sun H."/>
            <person name="Tunlid A."/>
            <person name="Henrissat B."/>
            <person name="Grigoriev I.V."/>
            <person name="Hibbett D.S."/>
            <person name="Martin F."/>
            <person name="Nordberg H.P."/>
            <person name="Cantor M.N."/>
            <person name="Hua S.X."/>
        </authorList>
    </citation>
    <scope>NUCLEOTIDE SEQUENCE [LARGE SCALE GENOMIC DNA]</scope>
    <source>
        <strain evidence="2 3">ATCC 200175</strain>
    </source>
</reference>
<feature type="compositionally biased region" description="Low complexity" evidence="1">
    <location>
        <begin position="127"/>
        <end position="138"/>
    </location>
</feature>
<evidence type="ECO:0000313" key="3">
    <source>
        <dbReference type="Proteomes" id="UP000053647"/>
    </source>
</evidence>